<sequence length="252" mass="28117">MGSKKHNKLTTFLFALITFTTVNSQNATNGNDSNCPSLFGPNYPTKQRELLRPDAEGRQLMCQWVIISDRQNCPQFFQHCGLNPMMCLRQNEIWFQCVSDCEPSCSDPSPTCPRRCARAGCQCFPGFFRQHQKGLCVPVTQCPGEKSSELSCFEDEECQGPSNICRDGKCHLGCSSDRNCQKFEQCVGGHCLRRKSCNFDGQCEPSRVCIANNCQSVHKLTCVSHSNCPNSAFCGDDGHCQLPFRAAGDERQ</sequence>
<dbReference type="EMBL" id="JBICBT010000595">
    <property type="protein sequence ID" value="KAL3108157.1"/>
    <property type="molecule type" value="Genomic_DNA"/>
</dbReference>
<keyword evidence="5" id="KW-1185">Reference proteome</keyword>
<comment type="caution">
    <text evidence="4">The sequence shown here is derived from an EMBL/GenBank/DDBJ whole genome shotgun (WGS) entry which is preliminary data.</text>
</comment>
<feature type="signal peptide" evidence="2">
    <location>
        <begin position="1"/>
        <end position="24"/>
    </location>
</feature>
<evidence type="ECO:0000256" key="1">
    <source>
        <dbReference type="ARBA" id="ARBA00022900"/>
    </source>
</evidence>
<organism evidence="4 5">
    <name type="scientific">Heterodera trifolii</name>
    <dbReference type="NCBI Taxonomy" id="157864"/>
    <lineage>
        <taxon>Eukaryota</taxon>
        <taxon>Metazoa</taxon>
        <taxon>Ecdysozoa</taxon>
        <taxon>Nematoda</taxon>
        <taxon>Chromadorea</taxon>
        <taxon>Rhabditida</taxon>
        <taxon>Tylenchina</taxon>
        <taxon>Tylenchomorpha</taxon>
        <taxon>Tylenchoidea</taxon>
        <taxon>Heteroderidae</taxon>
        <taxon>Heteroderinae</taxon>
        <taxon>Heterodera</taxon>
    </lineage>
</organism>
<proteinExistence type="predicted"/>
<dbReference type="InterPro" id="IPR036084">
    <property type="entry name" value="Ser_inhib-like_sf"/>
</dbReference>
<dbReference type="Gene3D" id="2.10.25.10">
    <property type="entry name" value="Laminin"/>
    <property type="match status" value="1"/>
</dbReference>
<feature type="domain" description="TIL" evidence="3">
    <location>
        <begin position="89"/>
        <end position="142"/>
    </location>
</feature>
<dbReference type="SUPFAM" id="SSF57567">
    <property type="entry name" value="Serine protease inhibitors"/>
    <property type="match status" value="1"/>
</dbReference>
<dbReference type="AlphaFoldDB" id="A0ABD2KYV5"/>
<gene>
    <name evidence="4" type="ORF">niasHT_016348</name>
</gene>
<keyword evidence="2" id="KW-0732">Signal</keyword>
<protein>
    <recommendedName>
        <fullName evidence="3">TIL domain-containing protein</fullName>
    </recommendedName>
</protein>
<evidence type="ECO:0000313" key="4">
    <source>
        <dbReference type="EMBL" id="KAL3108157.1"/>
    </source>
</evidence>
<accession>A0ABD2KYV5</accession>
<evidence type="ECO:0000256" key="2">
    <source>
        <dbReference type="SAM" id="SignalP"/>
    </source>
</evidence>
<name>A0ABD2KYV5_9BILA</name>
<dbReference type="Pfam" id="PF01826">
    <property type="entry name" value="TIL"/>
    <property type="match status" value="1"/>
</dbReference>
<reference evidence="4 5" key="1">
    <citation type="submission" date="2024-10" db="EMBL/GenBank/DDBJ databases">
        <authorList>
            <person name="Kim D."/>
        </authorList>
    </citation>
    <scope>NUCLEOTIDE SEQUENCE [LARGE SCALE GENOMIC DNA]</scope>
    <source>
        <strain evidence="4">BH-2024</strain>
    </source>
</reference>
<keyword evidence="1" id="KW-0722">Serine protease inhibitor</keyword>
<dbReference type="InterPro" id="IPR002919">
    <property type="entry name" value="TIL_dom"/>
</dbReference>
<evidence type="ECO:0000259" key="3">
    <source>
        <dbReference type="Pfam" id="PF01826"/>
    </source>
</evidence>
<dbReference type="GO" id="GO:0004867">
    <property type="term" value="F:serine-type endopeptidase inhibitor activity"/>
    <property type="evidence" value="ECO:0007669"/>
    <property type="project" value="UniProtKB-KW"/>
</dbReference>
<dbReference type="Proteomes" id="UP001620626">
    <property type="component" value="Unassembled WGS sequence"/>
</dbReference>
<keyword evidence="1" id="KW-0646">Protease inhibitor</keyword>
<evidence type="ECO:0000313" key="5">
    <source>
        <dbReference type="Proteomes" id="UP001620626"/>
    </source>
</evidence>
<dbReference type="CDD" id="cd19941">
    <property type="entry name" value="TIL"/>
    <property type="match status" value="1"/>
</dbReference>
<feature type="chain" id="PRO_5044869642" description="TIL domain-containing protein" evidence="2">
    <location>
        <begin position="25"/>
        <end position="252"/>
    </location>
</feature>